<organism evidence="1 2">
    <name type="scientific">Actinomadura napierensis</name>
    <dbReference type="NCBI Taxonomy" id="267854"/>
    <lineage>
        <taxon>Bacteria</taxon>
        <taxon>Bacillati</taxon>
        <taxon>Actinomycetota</taxon>
        <taxon>Actinomycetes</taxon>
        <taxon>Streptosporangiales</taxon>
        <taxon>Thermomonosporaceae</taxon>
        <taxon>Actinomadura</taxon>
    </lineage>
</organism>
<proteinExistence type="predicted"/>
<comment type="caution">
    <text evidence="1">The sequence shown here is derived from an EMBL/GenBank/DDBJ whole genome shotgun (WGS) entry which is preliminary data.</text>
</comment>
<dbReference type="EMBL" id="BAAAMR010000053">
    <property type="protein sequence ID" value="GAA2149918.1"/>
    <property type="molecule type" value="Genomic_DNA"/>
</dbReference>
<name>A0ABP5LM47_9ACTN</name>
<reference evidence="2" key="1">
    <citation type="journal article" date="2019" name="Int. J. Syst. Evol. Microbiol.">
        <title>The Global Catalogue of Microorganisms (GCM) 10K type strain sequencing project: providing services to taxonomists for standard genome sequencing and annotation.</title>
        <authorList>
            <consortium name="The Broad Institute Genomics Platform"/>
            <consortium name="The Broad Institute Genome Sequencing Center for Infectious Disease"/>
            <person name="Wu L."/>
            <person name="Ma J."/>
        </authorList>
    </citation>
    <scope>NUCLEOTIDE SEQUENCE [LARGE SCALE GENOMIC DNA]</scope>
    <source>
        <strain evidence="2">JCM 13850</strain>
    </source>
</reference>
<evidence type="ECO:0000313" key="2">
    <source>
        <dbReference type="Proteomes" id="UP001501020"/>
    </source>
</evidence>
<protein>
    <submittedName>
        <fullName evidence="1">Uncharacterized protein</fullName>
    </submittedName>
</protein>
<dbReference type="Proteomes" id="UP001501020">
    <property type="component" value="Unassembled WGS sequence"/>
</dbReference>
<accession>A0ABP5LM47</accession>
<sequence length="71" mass="8225">MNEQERARLQEQHPAWHIRRPRGMGCLVATRLGRPLTEKEIYYGLCATLVEDTYDLLGEALAEQREIEDAL</sequence>
<evidence type="ECO:0000313" key="1">
    <source>
        <dbReference type="EMBL" id="GAA2149918.1"/>
    </source>
</evidence>
<keyword evidence="2" id="KW-1185">Reference proteome</keyword>
<gene>
    <name evidence="1" type="ORF">GCM10009727_53750</name>
</gene>